<organism evidence="8 9">
    <name type="scientific">Bacillus cereus</name>
    <dbReference type="NCBI Taxonomy" id="1396"/>
    <lineage>
        <taxon>Bacteria</taxon>
        <taxon>Bacillati</taxon>
        <taxon>Bacillota</taxon>
        <taxon>Bacilli</taxon>
        <taxon>Bacillales</taxon>
        <taxon>Bacillaceae</taxon>
        <taxon>Bacillus</taxon>
        <taxon>Bacillus cereus group</taxon>
    </lineage>
</organism>
<dbReference type="CDD" id="cd01335">
    <property type="entry name" value="Radical_SAM"/>
    <property type="match status" value="1"/>
</dbReference>
<evidence type="ECO:0000256" key="2">
    <source>
        <dbReference type="ARBA" id="ARBA00022485"/>
    </source>
</evidence>
<dbReference type="SFLD" id="SFLDS00029">
    <property type="entry name" value="Radical_SAM"/>
    <property type="match status" value="1"/>
</dbReference>
<keyword evidence="5" id="KW-0408">Iron</keyword>
<dbReference type="SUPFAM" id="SSF102114">
    <property type="entry name" value="Radical SAM enzymes"/>
    <property type="match status" value="1"/>
</dbReference>
<dbReference type="GO" id="GO:0051539">
    <property type="term" value="F:4 iron, 4 sulfur cluster binding"/>
    <property type="evidence" value="ECO:0007669"/>
    <property type="project" value="UniProtKB-KW"/>
</dbReference>
<dbReference type="PROSITE" id="PS51918">
    <property type="entry name" value="RADICAL_SAM"/>
    <property type="match status" value="1"/>
</dbReference>
<dbReference type="InterPro" id="IPR023885">
    <property type="entry name" value="4Fe4S-binding_SPASM_dom"/>
</dbReference>
<evidence type="ECO:0000256" key="1">
    <source>
        <dbReference type="ARBA" id="ARBA00001966"/>
    </source>
</evidence>
<evidence type="ECO:0000259" key="7">
    <source>
        <dbReference type="PROSITE" id="PS51918"/>
    </source>
</evidence>
<evidence type="ECO:0000313" key="8">
    <source>
        <dbReference type="EMBL" id="PFK27800.1"/>
    </source>
</evidence>
<comment type="caution">
    <text evidence="8">The sequence shown here is derived from an EMBL/GenBank/DDBJ whole genome shotgun (WGS) entry which is preliminary data.</text>
</comment>
<evidence type="ECO:0000256" key="5">
    <source>
        <dbReference type="ARBA" id="ARBA00023004"/>
    </source>
</evidence>
<reference evidence="8 9" key="1">
    <citation type="submission" date="2017-09" db="EMBL/GenBank/DDBJ databases">
        <title>Large-scale bioinformatics analysis of Bacillus genomes uncovers conserved roles of natural products in bacterial physiology.</title>
        <authorList>
            <consortium name="Agbiome Team Llc"/>
            <person name="Bleich R.M."/>
            <person name="Grubbs K.J."/>
            <person name="Santa Maria K.C."/>
            <person name="Allen S.E."/>
            <person name="Farag S."/>
            <person name="Shank E.A."/>
            <person name="Bowers A."/>
        </authorList>
    </citation>
    <scope>NUCLEOTIDE SEQUENCE [LARGE SCALE GENOMIC DNA]</scope>
    <source>
        <strain evidence="8 9">AFS083741</strain>
    </source>
</reference>
<evidence type="ECO:0000313" key="9">
    <source>
        <dbReference type="Proteomes" id="UP000224413"/>
    </source>
</evidence>
<keyword evidence="3" id="KW-0949">S-adenosyl-L-methionine</keyword>
<dbReference type="PANTHER" id="PTHR43787:SF3">
    <property type="entry name" value="ARYLSULFATASE REGULATORY PROTEIN"/>
    <property type="match status" value="1"/>
</dbReference>
<dbReference type="AlphaFoldDB" id="A0A9X7A1G6"/>
<dbReference type="GO" id="GO:0046872">
    <property type="term" value="F:metal ion binding"/>
    <property type="evidence" value="ECO:0007669"/>
    <property type="project" value="UniProtKB-KW"/>
</dbReference>
<keyword evidence="6" id="KW-0411">Iron-sulfur</keyword>
<comment type="cofactor">
    <cofactor evidence="1">
        <name>[4Fe-4S] cluster</name>
        <dbReference type="ChEBI" id="CHEBI:49883"/>
    </cofactor>
</comment>
<dbReference type="NCBIfam" id="TIGR04085">
    <property type="entry name" value="rSAM_more_4Fe4S"/>
    <property type="match status" value="1"/>
</dbReference>
<dbReference type="InterPro" id="IPR058240">
    <property type="entry name" value="rSAM_sf"/>
</dbReference>
<keyword evidence="2" id="KW-0004">4Fe-4S</keyword>
<evidence type="ECO:0000256" key="6">
    <source>
        <dbReference type="ARBA" id="ARBA00023014"/>
    </source>
</evidence>
<evidence type="ECO:0000256" key="3">
    <source>
        <dbReference type="ARBA" id="ARBA00022691"/>
    </source>
</evidence>
<protein>
    <recommendedName>
        <fullName evidence="7">Radical SAM core domain-containing protein</fullName>
    </recommendedName>
</protein>
<dbReference type="Gene3D" id="3.20.20.70">
    <property type="entry name" value="Aldolase class I"/>
    <property type="match status" value="1"/>
</dbReference>
<sequence length="449" mass="51832">MKLKTSKYNLFVAKEQKSILLNTYSGSAIQLENKELLKLKEILEEIDQFGETTREKQKIAKFLLEQGFLVPFNKDELKHVLNYYNDTRKDTSRLSLLITPTLKCNMKCHYCYQDRDNNNNLNINEDIDAIVRFADEKLESSGKLHINWFGGEPLYDKNFVYNASTALMNLANSRNAEYSASMVSNAYLLDDSTISELKKYKVKLIQITFDGSQDQHDKVRRHLNPVTNRREGSFFTIIKNIKNAATFFDIILRVNVTQYNLNSINTLIEELACEGLAEKGVQIYFSPVYSYNTTNANVDYTPNKKTHLTVQNFSELESQWLYSAKEKGFKIRDPFQFGTSGCSAVQKNSYVIESNGQVKKCTNEIGKPGTDFTSITSPENVDTHNLDIWENYQPEKECKSCAFLPICYSHCPHRNMYSPEEKPDKCPSFKYNWQNTLPLFLQQKRDLSV</sequence>
<accession>A0A9X7A1G6</accession>
<dbReference type="Proteomes" id="UP000224413">
    <property type="component" value="Unassembled WGS sequence"/>
</dbReference>
<dbReference type="InterPro" id="IPR013785">
    <property type="entry name" value="Aldolase_TIM"/>
</dbReference>
<evidence type="ECO:0000256" key="4">
    <source>
        <dbReference type="ARBA" id="ARBA00022723"/>
    </source>
</evidence>
<dbReference type="SFLD" id="SFLDG01067">
    <property type="entry name" value="SPASM/twitch_domain_containing"/>
    <property type="match status" value="1"/>
</dbReference>
<dbReference type="Pfam" id="PF04055">
    <property type="entry name" value="Radical_SAM"/>
    <property type="match status" value="1"/>
</dbReference>
<dbReference type="EMBL" id="NUWJ01000016">
    <property type="protein sequence ID" value="PFK27800.1"/>
    <property type="molecule type" value="Genomic_DNA"/>
</dbReference>
<dbReference type="InterPro" id="IPR007197">
    <property type="entry name" value="rSAM"/>
</dbReference>
<feature type="domain" description="Radical SAM core" evidence="7">
    <location>
        <begin position="88"/>
        <end position="332"/>
    </location>
</feature>
<gene>
    <name evidence="8" type="ORF">COI98_01375</name>
</gene>
<keyword evidence="4" id="KW-0479">Metal-binding</keyword>
<dbReference type="PANTHER" id="PTHR43787">
    <property type="entry name" value="FEMO COFACTOR BIOSYNTHESIS PROTEIN NIFB-RELATED"/>
    <property type="match status" value="1"/>
</dbReference>
<proteinExistence type="predicted"/>
<dbReference type="RefSeq" id="WP_098582627.1">
    <property type="nucleotide sequence ID" value="NZ_NUWJ01000016.1"/>
</dbReference>
<name>A0A9X7A1G6_BACCE</name>
<dbReference type="GO" id="GO:0003824">
    <property type="term" value="F:catalytic activity"/>
    <property type="evidence" value="ECO:0007669"/>
    <property type="project" value="InterPro"/>
</dbReference>